<dbReference type="Proteomes" id="UP000320179">
    <property type="component" value="Chromosome"/>
</dbReference>
<dbReference type="AlphaFoldDB" id="A0AAE6G554"/>
<name>A0AAE6G554_MYXXA</name>
<sequence length="245" mass="27673">MGKEGYPTAPDALLLAVRELKGAIEYTNVLALLLKRIAKVQHELGLISDARATYLRVIEILESEPETAEGEIQQLQGLVQQLVTVDAVRAQQMEEWLPAEAASSCDVEDFEGVVEHYSLLAEYLVALLHVPVPSVFESTPESLADIDAHFWEENFPESFERWKIDESTVPLVGAFLGEVLVRRLGGRWVPRARLEESQVRVGDSVCLPFVRAYRYMRSRQALREHSLSQFYVEAELRCSGMRSIN</sequence>
<dbReference type="EMBL" id="CP017174">
    <property type="protein sequence ID" value="QDE70992.1"/>
    <property type="molecule type" value="Genomic_DNA"/>
</dbReference>
<evidence type="ECO:0000313" key="2">
    <source>
        <dbReference type="Proteomes" id="UP000320179"/>
    </source>
</evidence>
<gene>
    <name evidence="1" type="ORF">BHS09_30655</name>
</gene>
<proteinExistence type="predicted"/>
<reference evidence="1 2" key="1">
    <citation type="journal article" date="2019" name="Science">
        <title>Social genes are selection hotspots in kin groups of a soil microbe.</title>
        <authorList>
            <person name="Wielgoss S."/>
            <person name="Wolfensberger R."/>
            <person name="Sun L."/>
            <person name="Fiegna F."/>
            <person name="Velicer G.J."/>
        </authorList>
    </citation>
    <scope>NUCLEOTIDE SEQUENCE [LARGE SCALE GENOMIC DNA]</scope>
    <source>
        <strain evidence="1 2">MC3.5.9c15</strain>
    </source>
</reference>
<accession>A0AAE6G554</accession>
<evidence type="ECO:0000313" key="1">
    <source>
        <dbReference type="EMBL" id="QDE70992.1"/>
    </source>
</evidence>
<organism evidence="1 2">
    <name type="scientific">Myxococcus xanthus</name>
    <dbReference type="NCBI Taxonomy" id="34"/>
    <lineage>
        <taxon>Bacteria</taxon>
        <taxon>Pseudomonadati</taxon>
        <taxon>Myxococcota</taxon>
        <taxon>Myxococcia</taxon>
        <taxon>Myxococcales</taxon>
        <taxon>Cystobacterineae</taxon>
        <taxon>Myxococcaceae</taxon>
        <taxon>Myxococcus</taxon>
    </lineage>
</organism>
<protein>
    <submittedName>
        <fullName evidence="1">Uncharacterized protein</fullName>
    </submittedName>
</protein>